<name>A0A2Z4LQL1_9FLAO</name>
<dbReference type="EMBL" id="CP030104">
    <property type="protein sequence ID" value="AWX43688.1"/>
    <property type="molecule type" value="Genomic_DNA"/>
</dbReference>
<gene>
    <name evidence="1" type="ORF">HME9304_00679</name>
</gene>
<evidence type="ECO:0000313" key="2">
    <source>
        <dbReference type="Proteomes" id="UP000248536"/>
    </source>
</evidence>
<reference evidence="1 2" key="1">
    <citation type="submission" date="2018-06" db="EMBL/GenBank/DDBJ databases">
        <title>Spongiibacterium sp. HME9304 Genome sequencing and assembly.</title>
        <authorList>
            <person name="Kang H."/>
            <person name="Kim H."/>
            <person name="Joh K."/>
        </authorList>
    </citation>
    <scope>NUCLEOTIDE SEQUENCE [LARGE SCALE GENOMIC DNA]</scope>
    <source>
        <strain evidence="1 2">HME9304</strain>
    </source>
</reference>
<sequence>MVKVFCVDELYPIKTILQQKSIKGIIGGYEDTEGVGFGD</sequence>
<dbReference type="Proteomes" id="UP000248536">
    <property type="component" value="Chromosome"/>
</dbReference>
<protein>
    <submittedName>
        <fullName evidence="1">Uncharacterized protein</fullName>
    </submittedName>
</protein>
<evidence type="ECO:0000313" key="1">
    <source>
        <dbReference type="EMBL" id="AWX43688.1"/>
    </source>
</evidence>
<keyword evidence="2" id="KW-1185">Reference proteome</keyword>
<proteinExistence type="predicted"/>
<dbReference type="KEGG" id="spon:HME9304_00679"/>
<dbReference type="AlphaFoldDB" id="A0A2Z4LQL1"/>
<organism evidence="1 2">
    <name type="scientific">Flagellimonas maritima</name>
    <dbReference type="NCBI Taxonomy" id="1383885"/>
    <lineage>
        <taxon>Bacteria</taxon>
        <taxon>Pseudomonadati</taxon>
        <taxon>Bacteroidota</taxon>
        <taxon>Flavobacteriia</taxon>
        <taxon>Flavobacteriales</taxon>
        <taxon>Flavobacteriaceae</taxon>
        <taxon>Flagellimonas</taxon>
    </lineage>
</organism>
<accession>A0A2Z4LQL1</accession>